<dbReference type="PANTHER" id="PTHR30213">
    <property type="entry name" value="INNER MEMBRANE PROTEIN YHJD"/>
    <property type="match status" value="1"/>
</dbReference>
<dbReference type="PIRSF" id="PIRSF035875">
    <property type="entry name" value="RNase_BN"/>
    <property type="match status" value="1"/>
</dbReference>
<dbReference type="GO" id="GO:0005886">
    <property type="term" value="C:plasma membrane"/>
    <property type="evidence" value="ECO:0007669"/>
    <property type="project" value="UniProtKB-SubCell"/>
</dbReference>
<dbReference type="AlphaFoldDB" id="A0A848GZJ8"/>
<dbReference type="Pfam" id="PF03631">
    <property type="entry name" value="Virul_fac_BrkB"/>
    <property type="match status" value="1"/>
</dbReference>
<keyword evidence="5 6" id="KW-0472">Membrane</keyword>
<keyword evidence="4 6" id="KW-1133">Transmembrane helix</keyword>
<accession>A0A848GZJ8</accession>
<evidence type="ECO:0000256" key="6">
    <source>
        <dbReference type="SAM" id="Phobius"/>
    </source>
</evidence>
<dbReference type="EMBL" id="JABBFX010000001">
    <property type="protein sequence ID" value="NML42230.1"/>
    <property type="molecule type" value="Genomic_DNA"/>
</dbReference>
<organism evidence="7 8">
    <name type="scientific">Ramlibacter agri</name>
    <dbReference type="NCBI Taxonomy" id="2728837"/>
    <lineage>
        <taxon>Bacteria</taxon>
        <taxon>Pseudomonadati</taxon>
        <taxon>Pseudomonadota</taxon>
        <taxon>Betaproteobacteria</taxon>
        <taxon>Burkholderiales</taxon>
        <taxon>Comamonadaceae</taxon>
        <taxon>Ramlibacter</taxon>
    </lineage>
</organism>
<gene>
    <name evidence="7" type="ORF">HHL11_00620</name>
</gene>
<proteinExistence type="predicted"/>
<name>A0A848GZJ8_9BURK</name>
<feature type="transmembrane region" description="Helical" evidence="6">
    <location>
        <begin position="86"/>
        <end position="106"/>
    </location>
</feature>
<feature type="transmembrane region" description="Helical" evidence="6">
    <location>
        <begin position="167"/>
        <end position="188"/>
    </location>
</feature>
<keyword evidence="3 6" id="KW-0812">Transmembrane</keyword>
<protein>
    <submittedName>
        <fullName evidence="7">YihY family inner membrane protein</fullName>
    </submittedName>
</protein>
<evidence type="ECO:0000256" key="3">
    <source>
        <dbReference type="ARBA" id="ARBA00022692"/>
    </source>
</evidence>
<dbReference type="NCBIfam" id="TIGR00765">
    <property type="entry name" value="yihY_not_rbn"/>
    <property type="match status" value="1"/>
</dbReference>
<feature type="transmembrane region" description="Helical" evidence="6">
    <location>
        <begin position="241"/>
        <end position="261"/>
    </location>
</feature>
<comment type="subcellular location">
    <subcellularLocation>
        <location evidence="1">Cell membrane</location>
        <topology evidence="1">Multi-pass membrane protein</topology>
    </subcellularLocation>
</comment>
<reference evidence="7 8" key="1">
    <citation type="submission" date="2020-04" db="EMBL/GenBank/DDBJ databases">
        <title>Ramlibacter sp. G-1-2-2 isolated from soil.</title>
        <authorList>
            <person name="Dahal R.H."/>
        </authorList>
    </citation>
    <scope>NUCLEOTIDE SEQUENCE [LARGE SCALE GENOMIC DNA]</scope>
    <source>
        <strain evidence="7 8">G-1-2-2</strain>
    </source>
</reference>
<evidence type="ECO:0000256" key="5">
    <source>
        <dbReference type="ARBA" id="ARBA00023136"/>
    </source>
</evidence>
<feature type="transmembrane region" description="Helical" evidence="6">
    <location>
        <begin position="20"/>
        <end position="44"/>
    </location>
</feature>
<keyword evidence="2" id="KW-1003">Cell membrane</keyword>
<sequence length="282" mass="30810">MRPMIGLVVRRAREERLPQVAGSLTFTTVLSVVPMLAVSFALFMRIPAFRKAGKTLQEQLLQGLLPETIARTVLRYLSQFTANTGGLTLVGFFFVAVSALALLLTVENVLNRIWQVKQARPLHLRVGMFLLILVAGPPALGASLWASSYAFGASAGLVRHLPAWRHWLLELGPAILGTVGLACLFYFVPNTQVRRRDAIIGGLLASVGLELGKRGIAWYLLKVPTYKTVYGAFAVVPVFLLWVYLSWLITLAAALVAASLARGAQRAKSGYAANKRLARQSR</sequence>
<evidence type="ECO:0000313" key="7">
    <source>
        <dbReference type="EMBL" id="NML42230.1"/>
    </source>
</evidence>
<feature type="transmembrane region" description="Helical" evidence="6">
    <location>
        <begin position="126"/>
        <end position="147"/>
    </location>
</feature>
<keyword evidence="8" id="KW-1185">Reference proteome</keyword>
<evidence type="ECO:0000256" key="4">
    <source>
        <dbReference type="ARBA" id="ARBA00022989"/>
    </source>
</evidence>
<dbReference type="Proteomes" id="UP000541185">
    <property type="component" value="Unassembled WGS sequence"/>
</dbReference>
<evidence type="ECO:0000313" key="8">
    <source>
        <dbReference type="Proteomes" id="UP000541185"/>
    </source>
</evidence>
<dbReference type="InterPro" id="IPR017039">
    <property type="entry name" value="Virul_fac_BrkB"/>
</dbReference>
<comment type="caution">
    <text evidence="7">The sequence shown here is derived from an EMBL/GenBank/DDBJ whole genome shotgun (WGS) entry which is preliminary data.</text>
</comment>
<feature type="transmembrane region" description="Helical" evidence="6">
    <location>
        <begin position="200"/>
        <end position="221"/>
    </location>
</feature>
<evidence type="ECO:0000256" key="2">
    <source>
        <dbReference type="ARBA" id="ARBA00022475"/>
    </source>
</evidence>
<dbReference type="PANTHER" id="PTHR30213:SF0">
    <property type="entry name" value="UPF0761 MEMBRANE PROTEIN YIHY"/>
    <property type="match status" value="1"/>
</dbReference>
<evidence type="ECO:0000256" key="1">
    <source>
        <dbReference type="ARBA" id="ARBA00004651"/>
    </source>
</evidence>